<reference evidence="3 4" key="1">
    <citation type="submission" date="2021-01" db="EMBL/GenBank/DDBJ databases">
        <title>Draft Genome Sequence and Polyhydroxyalkanoate Biosynthetic Potential of Jeongeupia naejangsanensis Type Strain DSM 24253.</title>
        <authorList>
            <person name="Turrini P."/>
            <person name="Artuso I."/>
            <person name="Lugli G.A."/>
            <person name="Frangipani E."/>
            <person name="Ventura M."/>
            <person name="Visca P."/>
        </authorList>
    </citation>
    <scope>NUCLEOTIDE SEQUENCE [LARGE SCALE GENOMIC DNA]</scope>
    <source>
        <strain evidence="3 4">DSM 24253</strain>
    </source>
</reference>
<dbReference type="Proteomes" id="UP000809431">
    <property type="component" value="Unassembled WGS sequence"/>
</dbReference>
<dbReference type="RefSeq" id="WP_203539787.1">
    <property type="nucleotide sequence ID" value="NZ_JAESND010000011.1"/>
</dbReference>
<organism evidence="3 4">
    <name type="scientific">Jeongeupia naejangsanensis</name>
    <dbReference type="NCBI Taxonomy" id="613195"/>
    <lineage>
        <taxon>Bacteria</taxon>
        <taxon>Pseudomonadati</taxon>
        <taxon>Pseudomonadota</taxon>
        <taxon>Betaproteobacteria</taxon>
        <taxon>Neisseriales</taxon>
        <taxon>Chitinibacteraceae</taxon>
        <taxon>Jeongeupia</taxon>
    </lineage>
</organism>
<keyword evidence="2" id="KW-0732">Signal</keyword>
<evidence type="ECO:0000313" key="3">
    <source>
        <dbReference type="EMBL" id="MBM3117573.1"/>
    </source>
</evidence>
<evidence type="ECO:0008006" key="5">
    <source>
        <dbReference type="Google" id="ProtNLM"/>
    </source>
</evidence>
<protein>
    <recommendedName>
        <fullName evidence="5">Transporter</fullName>
    </recommendedName>
</protein>
<feature type="chain" id="PRO_5046857285" description="Transporter" evidence="2">
    <location>
        <begin position="26"/>
        <end position="486"/>
    </location>
</feature>
<keyword evidence="4" id="KW-1185">Reference proteome</keyword>
<proteinExistence type="predicted"/>
<feature type="compositionally biased region" description="Low complexity" evidence="1">
    <location>
        <begin position="72"/>
        <end position="91"/>
    </location>
</feature>
<evidence type="ECO:0000256" key="1">
    <source>
        <dbReference type="SAM" id="MobiDB-lite"/>
    </source>
</evidence>
<feature type="region of interest" description="Disordered" evidence="1">
    <location>
        <begin position="128"/>
        <end position="160"/>
    </location>
</feature>
<evidence type="ECO:0000313" key="4">
    <source>
        <dbReference type="Proteomes" id="UP000809431"/>
    </source>
</evidence>
<comment type="caution">
    <text evidence="3">The sequence shown here is derived from an EMBL/GenBank/DDBJ whole genome shotgun (WGS) entry which is preliminary data.</text>
</comment>
<accession>A0ABS2BPP5</accession>
<name>A0ABS2BPP5_9NEIS</name>
<evidence type="ECO:0000256" key="2">
    <source>
        <dbReference type="SAM" id="SignalP"/>
    </source>
</evidence>
<dbReference type="EMBL" id="JAESND010000011">
    <property type="protein sequence ID" value="MBM3117573.1"/>
    <property type="molecule type" value="Genomic_DNA"/>
</dbReference>
<feature type="region of interest" description="Disordered" evidence="1">
    <location>
        <begin position="60"/>
        <end position="103"/>
    </location>
</feature>
<feature type="signal peptide" evidence="2">
    <location>
        <begin position="1"/>
        <end position="25"/>
    </location>
</feature>
<sequence length="486" mass="50712">MRHRLKPIALAGLTVGLTLAGSGYAAEITEAAAPDATASLSEAPAAAEALPSAPVVDAVPAVDTEAPPPPQVAEAAVPQQVQAETATEAPPAGDPTPPATEPATAAAIVPEPAPVVEPVPPVQTVAEAPATAAPAADVPPPAPQSAASSEPPVTKPSQQPTMTLQEAAEILAPGVLTPKGTFVLDPSIQYSYTTGSRVALVGYTVIPAVTVGLIDIRQENRSSWTAALTGRYGLTSRAEIEMRVPYVYSSDESLDRPFLSGSIDPSVFNTKGSGISDVELAMRYQLNQPPAGSPYYVAAVRAKSDTGKGTFDVPYDIKTGLPTELPTGSGFWGLQGTLSAIVPSDPAVFFGSFSYMWNIKSDVNKIIAYRVPETDGTGAILPNQFTIKEEHIGEVDPGDVYEIAFGMGFGINERSSFSLAYDHSFITKTKINGEIPTGSTNVQVGILQLGWSYRISASTTANLTLGVGTTDYSPDVQLSFRLPITF</sequence>
<gene>
    <name evidence="3" type="ORF">JMJ54_17180</name>
</gene>